<evidence type="ECO:0000256" key="1">
    <source>
        <dbReference type="SAM" id="Coils"/>
    </source>
</evidence>
<accession>A0A183HP72</accession>
<reference evidence="4" key="1">
    <citation type="submission" date="2016-06" db="UniProtKB">
        <authorList>
            <consortium name="WormBaseParasite"/>
        </authorList>
    </citation>
    <scope>IDENTIFICATION</scope>
</reference>
<reference evidence="2 3" key="2">
    <citation type="submission" date="2018-11" db="EMBL/GenBank/DDBJ databases">
        <authorList>
            <consortium name="Pathogen Informatics"/>
        </authorList>
    </citation>
    <scope>NUCLEOTIDE SEQUENCE [LARGE SCALE GENOMIC DNA]</scope>
</reference>
<protein>
    <submittedName>
        <fullName evidence="4">DUF2281 domain-containing protein</fullName>
    </submittedName>
</protein>
<proteinExistence type="predicted"/>
<dbReference type="STRING" id="387005.A0A183HP72"/>
<dbReference type="EMBL" id="UZAJ01011234">
    <property type="protein sequence ID" value="VDO59537.1"/>
    <property type="molecule type" value="Genomic_DNA"/>
</dbReference>
<organism evidence="4">
    <name type="scientific">Onchocerca flexuosa</name>
    <dbReference type="NCBI Taxonomy" id="387005"/>
    <lineage>
        <taxon>Eukaryota</taxon>
        <taxon>Metazoa</taxon>
        <taxon>Ecdysozoa</taxon>
        <taxon>Nematoda</taxon>
        <taxon>Chromadorea</taxon>
        <taxon>Rhabditida</taxon>
        <taxon>Spirurina</taxon>
        <taxon>Spiruromorpha</taxon>
        <taxon>Filarioidea</taxon>
        <taxon>Onchocercidae</taxon>
        <taxon>Onchocerca</taxon>
    </lineage>
</organism>
<name>A0A183HP72_9BILA</name>
<evidence type="ECO:0000313" key="4">
    <source>
        <dbReference type="WBParaSite" id="OFLC_0000928301-mRNA-1"/>
    </source>
</evidence>
<keyword evidence="1" id="KW-0175">Coiled coil</keyword>
<evidence type="ECO:0000313" key="2">
    <source>
        <dbReference type="EMBL" id="VDO59537.1"/>
    </source>
</evidence>
<dbReference type="WBParaSite" id="OFLC_0000928301-mRNA-1">
    <property type="protein sequence ID" value="OFLC_0000928301-mRNA-1"/>
    <property type="gene ID" value="OFLC_0000928301"/>
</dbReference>
<sequence length="111" mass="13222">MQKDETILEDFEQEMESFLTEIREKKIQLPRRIKRKDHQDEPRIKGRYIELFPATNIPHPIKTVTFRTVSGAPTRLTSVPRPLYSSFAEGNIFVTYYKFFIRRSISVKLFI</sequence>
<dbReference type="Proteomes" id="UP000267606">
    <property type="component" value="Unassembled WGS sequence"/>
</dbReference>
<keyword evidence="3" id="KW-1185">Reference proteome</keyword>
<gene>
    <name evidence="2" type="ORF">OFLC_LOCUS9285</name>
</gene>
<evidence type="ECO:0000313" key="3">
    <source>
        <dbReference type="Proteomes" id="UP000267606"/>
    </source>
</evidence>
<dbReference type="AlphaFoldDB" id="A0A183HP72"/>
<feature type="coiled-coil region" evidence="1">
    <location>
        <begin position="1"/>
        <end position="28"/>
    </location>
</feature>